<proteinExistence type="predicted"/>
<feature type="signal peptide" evidence="1">
    <location>
        <begin position="1"/>
        <end position="17"/>
    </location>
</feature>
<reference evidence="3" key="1">
    <citation type="submission" date="2016-06" db="EMBL/GenBank/DDBJ databases">
        <title>Parallel loss of symbiosis genes in relatives of nitrogen-fixing non-legume Parasponia.</title>
        <authorList>
            <person name="Van Velzen R."/>
            <person name="Holmer R."/>
            <person name="Bu F."/>
            <person name="Rutten L."/>
            <person name="Van Zeijl A."/>
            <person name="Liu W."/>
            <person name="Santuari L."/>
            <person name="Cao Q."/>
            <person name="Sharma T."/>
            <person name="Shen D."/>
            <person name="Roswanjaya Y."/>
            <person name="Wardhani T."/>
            <person name="Kalhor M.S."/>
            <person name="Jansen J."/>
            <person name="Van den Hoogen J."/>
            <person name="Gungor B."/>
            <person name="Hartog M."/>
            <person name="Hontelez J."/>
            <person name="Verver J."/>
            <person name="Yang W.-C."/>
            <person name="Schijlen E."/>
            <person name="Repin R."/>
            <person name="Schilthuizen M."/>
            <person name="Schranz E."/>
            <person name="Heidstra R."/>
            <person name="Miyata K."/>
            <person name="Fedorova E."/>
            <person name="Kohlen W."/>
            <person name="Bisseling T."/>
            <person name="Smit S."/>
            <person name="Geurts R."/>
        </authorList>
    </citation>
    <scope>NUCLEOTIDE SEQUENCE [LARGE SCALE GENOMIC DNA]</scope>
    <source>
        <strain evidence="3">cv. RG33-2</strain>
    </source>
</reference>
<organism evidence="2 3">
    <name type="scientific">Trema orientale</name>
    <name type="common">Charcoal tree</name>
    <name type="synonym">Celtis orientalis</name>
    <dbReference type="NCBI Taxonomy" id="63057"/>
    <lineage>
        <taxon>Eukaryota</taxon>
        <taxon>Viridiplantae</taxon>
        <taxon>Streptophyta</taxon>
        <taxon>Embryophyta</taxon>
        <taxon>Tracheophyta</taxon>
        <taxon>Spermatophyta</taxon>
        <taxon>Magnoliopsida</taxon>
        <taxon>eudicotyledons</taxon>
        <taxon>Gunneridae</taxon>
        <taxon>Pentapetalae</taxon>
        <taxon>rosids</taxon>
        <taxon>fabids</taxon>
        <taxon>Rosales</taxon>
        <taxon>Cannabaceae</taxon>
        <taxon>Trema</taxon>
    </lineage>
</organism>
<evidence type="ECO:0000256" key="1">
    <source>
        <dbReference type="SAM" id="SignalP"/>
    </source>
</evidence>
<protein>
    <submittedName>
        <fullName evidence="2">Uncharacterized protein</fullName>
    </submittedName>
</protein>
<gene>
    <name evidence="2" type="ORF">TorRG33x02_248480</name>
</gene>
<accession>A0A2P5DKI4</accession>
<sequence>MPLLLVMLTLALSLLYGSLLTSEQSGELLFTSWISQISSSWSPSTGILYVPDASVSASALYVALPPSLSLHSNLTFAPTCMHCQTTSLYIIVCYIYECVFDYKFNSDSVTSKYSIHVTISSSYVKICEILYIYIYILRDESLVYIYMCVCVYLSCTR</sequence>
<evidence type="ECO:0000313" key="3">
    <source>
        <dbReference type="Proteomes" id="UP000237000"/>
    </source>
</evidence>
<keyword evidence="1" id="KW-0732">Signal</keyword>
<comment type="caution">
    <text evidence="2">The sequence shown here is derived from an EMBL/GenBank/DDBJ whole genome shotgun (WGS) entry which is preliminary data.</text>
</comment>
<evidence type="ECO:0000313" key="2">
    <source>
        <dbReference type="EMBL" id="PON73796.1"/>
    </source>
</evidence>
<keyword evidence="3" id="KW-1185">Reference proteome</keyword>
<dbReference type="Proteomes" id="UP000237000">
    <property type="component" value="Unassembled WGS sequence"/>
</dbReference>
<dbReference type="EMBL" id="JXTC01000264">
    <property type="protein sequence ID" value="PON73796.1"/>
    <property type="molecule type" value="Genomic_DNA"/>
</dbReference>
<dbReference type="OrthoDB" id="10434744at2759"/>
<feature type="chain" id="PRO_5015133627" evidence="1">
    <location>
        <begin position="18"/>
        <end position="157"/>
    </location>
</feature>
<name>A0A2P5DKI4_TREOI</name>
<dbReference type="InParanoid" id="A0A2P5DKI4"/>
<dbReference type="AlphaFoldDB" id="A0A2P5DKI4"/>